<proteinExistence type="predicted"/>
<keyword evidence="1" id="KW-0472">Membrane</keyword>
<protein>
    <submittedName>
        <fullName evidence="2">Uncharacterized protein</fullName>
    </submittedName>
</protein>
<organism evidence="2 3">
    <name type="scientific">Sorangium cellulosum</name>
    <name type="common">Polyangium cellulosum</name>
    <dbReference type="NCBI Taxonomy" id="56"/>
    <lineage>
        <taxon>Bacteria</taxon>
        <taxon>Pseudomonadati</taxon>
        <taxon>Myxococcota</taxon>
        <taxon>Polyangia</taxon>
        <taxon>Polyangiales</taxon>
        <taxon>Polyangiaceae</taxon>
        <taxon>Sorangium</taxon>
    </lineage>
</organism>
<reference evidence="2 3" key="1">
    <citation type="submission" date="2014-02" db="EMBL/GenBank/DDBJ databases">
        <title>The small core and large imbalanced accessory genome model reveals a collaborative survival strategy of Sorangium cellulosum strains in nature.</title>
        <authorList>
            <person name="Han K."/>
            <person name="Peng R."/>
            <person name="Blom J."/>
            <person name="Li Y.-Z."/>
        </authorList>
    </citation>
    <scope>NUCLEOTIDE SEQUENCE [LARGE SCALE GENOMIC DNA]</scope>
    <source>
        <strain evidence="2 3">So0008-312</strain>
    </source>
</reference>
<evidence type="ECO:0000313" key="3">
    <source>
        <dbReference type="Proteomes" id="UP000075260"/>
    </source>
</evidence>
<dbReference type="EMBL" id="JEMA01000859">
    <property type="protein sequence ID" value="KYF65086.1"/>
    <property type="molecule type" value="Genomic_DNA"/>
</dbReference>
<dbReference type="RefSeq" id="WP_061611335.1">
    <property type="nucleotide sequence ID" value="NZ_JEMA01000859.1"/>
</dbReference>
<accession>A0A150QBJ0</accession>
<dbReference type="Proteomes" id="UP000075260">
    <property type="component" value="Unassembled WGS sequence"/>
</dbReference>
<keyword evidence="1" id="KW-0812">Transmembrane</keyword>
<evidence type="ECO:0000256" key="1">
    <source>
        <dbReference type="SAM" id="Phobius"/>
    </source>
</evidence>
<dbReference type="OrthoDB" id="5502926at2"/>
<comment type="caution">
    <text evidence="2">The sequence shown here is derived from an EMBL/GenBank/DDBJ whole genome shotgun (WGS) entry which is preliminary data.</text>
</comment>
<sequence>MRTSVVVEIERAIRRTAVLLGVAALGACGVETPPYDDLPLRDALSAAPEVLAALPEEALHDLAVRLEEAHGAAGGETAIVGAEIASVPALVRSADAAREERGEDAIVLGALEPSVEGFVLRASSVASVAAERGPEGPLELPVLAGEPASPETARLEEAALGGRAGAVLADLARRAGARDLIRVTGLPAGVVALDRTVYVNAAWLVALGALSPPDPPARLASPGGDVAIVPWPRIQPRSVDANPYHLPGSIAECAAGVRDVCTCAVGGSCDHDRTDPAFADARAECAWVNADALNAEALCVLALMSIEGVKECVQSAGSACGALPIAGREGALAFAADDGCMAVLDRCLQYGRPTGPAVIPSGAPSGTTDSSGCNGGSGCGGGCKGCNEDVAGCNQNCSDCNQNCRDCNQNCRDCDQDCKDGDPSAGTGSGSSCKVSAGRRDPGGGRAGAPLPLGAAFWWAVPAGYMLLRIRRRA</sequence>
<feature type="transmembrane region" description="Helical" evidence="1">
    <location>
        <begin position="449"/>
        <end position="468"/>
    </location>
</feature>
<evidence type="ECO:0000313" key="2">
    <source>
        <dbReference type="EMBL" id="KYF65086.1"/>
    </source>
</evidence>
<dbReference type="AlphaFoldDB" id="A0A150QBJ0"/>
<name>A0A150QBJ0_SORCE</name>
<keyword evidence="1" id="KW-1133">Transmembrane helix</keyword>
<gene>
    <name evidence="2" type="ORF">BE15_02275</name>
</gene>
<dbReference type="PROSITE" id="PS51257">
    <property type="entry name" value="PROKAR_LIPOPROTEIN"/>
    <property type="match status" value="1"/>
</dbReference>